<dbReference type="AlphaFoldDB" id="A0A383F5N7"/>
<evidence type="ECO:0000313" key="1">
    <source>
        <dbReference type="EMBL" id="SVE64279.1"/>
    </source>
</evidence>
<organism evidence="1">
    <name type="scientific">marine metagenome</name>
    <dbReference type="NCBI Taxonomy" id="408172"/>
    <lineage>
        <taxon>unclassified sequences</taxon>
        <taxon>metagenomes</taxon>
        <taxon>ecological metagenomes</taxon>
    </lineage>
</organism>
<dbReference type="EMBL" id="UINC01231653">
    <property type="protein sequence ID" value="SVE64279.1"/>
    <property type="molecule type" value="Genomic_DNA"/>
</dbReference>
<name>A0A383F5N7_9ZZZZ</name>
<accession>A0A383F5N7</accession>
<feature type="non-terminal residue" evidence="1">
    <location>
        <position position="1"/>
    </location>
</feature>
<sequence length="30" mass="3249">LGCQCLLCIIVPSLLTIILPHHLHLPVCSV</sequence>
<proteinExistence type="predicted"/>
<protein>
    <submittedName>
        <fullName evidence="1">Uncharacterized protein</fullName>
    </submittedName>
</protein>
<gene>
    <name evidence="1" type="ORF">METZ01_LOCUS517133</name>
</gene>
<reference evidence="1" key="1">
    <citation type="submission" date="2018-05" db="EMBL/GenBank/DDBJ databases">
        <authorList>
            <person name="Lanie J.A."/>
            <person name="Ng W.-L."/>
            <person name="Kazmierczak K.M."/>
            <person name="Andrzejewski T.M."/>
            <person name="Davidsen T.M."/>
            <person name="Wayne K.J."/>
            <person name="Tettelin H."/>
            <person name="Glass J.I."/>
            <person name="Rusch D."/>
            <person name="Podicherti R."/>
            <person name="Tsui H.-C.T."/>
            <person name="Winkler M.E."/>
        </authorList>
    </citation>
    <scope>NUCLEOTIDE SEQUENCE</scope>
</reference>